<proteinExistence type="predicted"/>
<organism evidence="1 2">
    <name type="scientific">Clostridium tertium</name>
    <dbReference type="NCBI Taxonomy" id="1559"/>
    <lineage>
        <taxon>Bacteria</taxon>
        <taxon>Bacillati</taxon>
        <taxon>Bacillota</taxon>
        <taxon>Clostridia</taxon>
        <taxon>Eubacteriales</taxon>
        <taxon>Clostridiaceae</taxon>
        <taxon>Clostridium</taxon>
    </lineage>
</organism>
<keyword evidence="2" id="KW-1185">Reference proteome</keyword>
<comment type="caution">
    <text evidence="1">The sequence shown here is derived from an EMBL/GenBank/DDBJ whole genome shotgun (WGS) entry which is preliminary data.</text>
</comment>
<evidence type="ECO:0000313" key="2">
    <source>
        <dbReference type="Proteomes" id="UP001141183"/>
    </source>
</evidence>
<gene>
    <name evidence="1" type="ORF">NE398_07815</name>
</gene>
<evidence type="ECO:0000313" key="1">
    <source>
        <dbReference type="EMBL" id="MDC4240068.1"/>
    </source>
</evidence>
<protein>
    <submittedName>
        <fullName evidence="1">Uncharacterized protein</fullName>
    </submittedName>
</protein>
<dbReference type="EMBL" id="JAMRYU010000006">
    <property type="protein sequence ID" value="MDC4240068.1"/>
    <property type="molecule type" value="Genomic_DNA"/>
</dbReference>
<dbReference type="RefSeq" id="WP_272470249.1">
    <property type="nucleotide sequence ID" value="NZ_JAMRYU010000006.1"/>
</dbReference>
<sequence length="63" mass="7687">MKNNEKNYYIAKSKKHAITLSYLTKQEPYVYPNKFELDKQVWSFVWDDNFDKVLKIVEELINK</sequence>
<reference evidence="1" key="1">
    <citation type="submission" date="2022-05" db="EMBL/GenBank/DDBJ databases">
        <title>Draft genome sequence of Clostridium tertium strain CP3 isolated from Peru.</title>
        <authorList>
            <person name="Hurtado R."/>
            <person name="Lima L."/>
            <person name="Sousa T."/>
            <person name="Jaiswal A.K."/>
            <person name="Tiwari S."/>
            <person name="Maturrano L."/>
            <person name="Brenig B."/>
            <person name="Azevedo V."/>
        </authorList>
    </citation>
    <scope>NUCLEOTIDE SEQUENCE</scope>
    <source>
        <strain evidence="1">CP3</strain>
    </source>
</reference>
<dbReference type="Proteomes" id="UP001141183">
    <property type="component" value="Unassembled WGS sequence"/>
</dbReference>
<name>A0A9X4B2C5_9CLOT</name>
<accession>A0A9X4B2C5</accession>
<dbReference type="AlphaFoldDB" id="A0A9X4B2C5"/>